<dbReference type="SUPFAM" id="SSF52151">
    <property type="entry name" value="FabD/lysophospholipase-like"/>
    <property type="match status" value="1"/>
</dbReference>
<sequence>MEKSSRIALVLGAGSARGYAHIGVLQVLEENSIPFHFIVGSSMGAMVGGIYAAGTNLKLLEKMICQMNTDIFYDIRIPRLGFMAGRRITYLLELLTKKKTFADLNLPFYAVATDLISGGRIVLEEGSVAEAIRASISIPGIFTPVRKEGMVLVDGAVSDRLPVDVAREKGADIVIAVDVTFGPDRQVEIRNALDVIVVSLDIMQKYHFDLTASQADIILQPKVGSFSSRDFDQADKIIALGREEAEAKLEEIKKVVGV</sequence>
<dbReference type="EMBL" id="FQWY01000020">
    <property type="protein sequence ID" value="SHG97231.1"/>
    <property type="molecule type" value="Genomic_DNA"/>
</dbReference>
<evidence type="ECO:0000256" key="1">
    <source>
        <dbReference type="ARBA" id="ARBA00022801"/>
    </source>
</evidence>
<gene>
    <name evidence="6" type="ORF">SAMN02745221_01386</name>
</gene>
<evidence type="ECO:0000256" key="3">
    <source>
        <dbReference type="ARBA" id="ARBA00023098"/>
    </source>
</evidence>
<dbReference type="OrthoDB" id="9770965at2"/>
<dbReference type="Proteomes" id="UP000242329">
    <property type="component" value="Unassembled WGS sequence"/>
</dbReference>
<dbReference type="GO" id="GO:0016787">
    <property type="term" value="F:hydrolase activity"/>
    <property type="evidence" value="ECO:0007669"/>
    <property type="project" value="UniProtKB-UniRule"/>
</dbReference>
<feature type="short sequence motif" description="DGA/G" evidence="4">
    <location>
        <begin position="154"/>
        <end position="156"/>
    </location>
</feature>
<accession>A0A1M5P5X6</accession>
<evidence type="ECO:0000313" key="6">
    <source>
        <dbReference type="EMBL" id="SHG97231.1"/>
    </source>
</evidence>
<dbReference type="AlphaFoldDB" id="A0A1M5P5X6"/>
<feature type="domain" description="PNPLA" evidence="5">
    <location>
        <begin position="9"/>
        <end position="167"/>
    </location>
</feature>
<evidence type="ECO:0000259" key="5">
    <source>
        <dbReference type="PROSITE" id="PS51635"/>
    </source>
</evidence>
<keyword evidence="2 4" id="KW-0442">Lipid degradation</keyword>
<keyword evidence="3 4" id="KW-0443">Lipid metabolism</keyword>
<dbReference type="InterPro" id="IPR050301">
    <property type="entry name" value="NTE"/>
</dbReference>
<dbReference type="InterPro" id="IPR002641">
    <property type="entry name" value="PNPLA_dom"/>
</dbReference>
<evidence type="ECO:0000256" key="2">
    <source>
        <dbReference type="ARBA" id="ARBA00022963"/>
    </source>
</evidence>
<dbReference type="PROSITE" id="PS51635">
    <property type="entry name" value="PNPLA"/>
    <property type="match status" value="1"/>
</dbReference>
<keyword evidence="1 4" id="KW-0378">Hydrolase</keyword>
<comment type="caution">
    <text evidence="4">Lacks conserved residue(s) required for the propagation of feature annotation.</text>
</comment>
<evidence type="ECO:0000256" key="4">
    <source>
        <dbReference type="PROSITE-ProRule" id="PRU01161"/>
    </source>
</evidence>
<organism evidence="6 7">
    <name type="scientific">Thermosyntropha lipolytica DSM 11003</name>
    <dbReference type="NCBI Taxonomy" id="1123382"/>
    <lineage>
        <taxon>Bacteria</taxon>
        <taxon>Bacillati</taxon>
        <taxon>Bacillota</taxon>
        <taxon>Clostridia</taxon>
        <taxon>Eubacteriales</taxon>
        <taxon>Syntrophomonadaceae</taxon>
        <taxon>Thermosyntropha</taxon>
    </lineage>
</organism>
<dbReference type="RefSeq" id="WP_073091994.1">
    <property type="nucleotide sequence ID" value="NZ_FQWY01000020.1"/>
</dbReference>
<name>A0A1M5P5X6_9FIRM</name>
<proteinExistence type="predicted"/>
<feature type="active site" description="Proton acceptor" evidence="4">
    <location>
        <position position="154"/>
    </location>
</feature>
<keyword evidence="7" id="KW-1185">Reference proteome</keyword>
<dbReference type="InterPro" id="IPR016035">
    <property type="entry name" value="Acyl_Trfase/lysoPLipase"/>
</dbReference>
<reference evidence="7" key="1">
    <citation type="submission" date="2016-11" db="EMBL/GenBank/DDBJ databases">
        <authorList>
            <person name="Varghese N."/>
            <person name="Submissions S."/>
        </authorList>
    </citation>
    <scope>NUCLEOTIDE SEQUENCE [LARGE SCALE GENOMIC DNA]</scope>
    <source>
        <strain evidence="7">DSM 11003</strain>
    </source>
</reference>
<feature type="short sequence motif" description="GXSXG" evidence="4">
    <location>
        <begin position="40"/>
        <end position="44"/>
    </location>
</feature>
<dbReference type="GO" id="GO:0016042">
    <property type="term" value="P:lipid catabolic process"/>
    <property type="evidence" value="ECO:0007669"/>
    <property type="project" value="UniProtKB-UniRule"/>
</dbReference>
<dbReference type="Pfam" id="PF01734">
    <property type="entry name" value="Patatin"/>
    <property type="match status" value="1"/>
</dbReference>
<protein>
    <submittedName>
        <fullName evidence="6">NTE family protein</fullName>
    </submittedName>
</protein>
<dbReference type="PANTHER" id="PTHR14226:SF76">
    <property type="entry name" value="NTE FAMILY PROTEIN RSSA"/>
    <property type="match status" value="1"/>
</dbReference>
<feature type="active site" description="Nucleophile" evidence="4">
    <location>
        <position position="42"/>
    </location>
</feature>
<evidence type="ECO:0000313" key="7">
    <source>
        <dbReference type="Proteomes" id="UP000242329"/>
    </source>
</evidence>
<dbReference type="PANTHER" id="PTHR14226">
    <property type="entry name" value="NEUROPATHY TARGET ESTERASE/SWISS CHEESE D.MELANOGASTER"/>
    <property type="match status" value="1"/>
</dbReference>
<dbReference type="Gene3D" id="3.40.1090.10">
    <property type="entry name" value="Cytosolic phospholipase A2 catalytic domain"/>
    <property type="match status" value="1"/>
</dbReference>
<dbReference type="STRING" id="1123382.SAMN02745221_01386"/>